<organism evidence="2 3">
    <name type="scientific">Noviherbaspirillum suwonense</name>
    <dbReference type="NCBI Taxonomy" id="1224511"/>
    <lineage>
        <taxon>Bacteria</taxon>
        <taxon>Pseudomonadati</taxon>
        <taxon>Pseudomonadota</taxon>
        <taxon>Betaproteobacteria</taxon>
        <taxon>Burkholderiales</taxon>
        <taxon>Oxalobacteraceae</taxon>
        <taxon>Noviherbaspirillum</taxon>
    </lineage>
</organism>
<dbReference type="RefSeq" id="WP_283441904.1">
    <property type="nucleotide sequence ID" value="NZ_FXUL01000005.1"/>
</dbReference>
<evidence type="ECO:0000313" key="3">
    <source>
        <dbReference type="Proteomes" id="UP001158049"/>
    </source>
</evidence>
<sequence>MPEPVASSHRPAAQVTLRGLSASGKTQAKIIAGELGIDAAKQPRCINKAMKQMSRPQLLSALDRQERAIHQQKLHDRLLIVAQRSEDASRAAGKREAAAQRIAGATARSLEQADPELGVALIASPRNPRMLVTHAPETPADCLVPAFHDFHRAKDAADRTAYRIARAQTYLAEMLLDRFPESEEVQVAFSIDGKTVMVSANIDAQNAAIGRFCSDKNAESLIAALTGRHEAALADPAKVDQSDRTIRHAAKLQRHWPTLLEADAAIRVPERVKKQDGKHAELRIADDPAYFLAGVALFHPPTGVREPCIACAIALHEKTGTAPAQATALWLTRPTRKALGLVGSSVEVMGERLSGGILVLAGEQVRFAEKSRIRGNAPDGSPRITASHAADSDSDLESPGPATPVARSPASKRRA</sequence>
<proteinExistence type="predicted"/>
<evidence type="ECO:0000313" key="2">
    <source>
        <dbReference type="EMBL" id="SMP57001.1"/>
    </source>
</evidence>
<protein>
    <recommendedName>
        <fullName evidence="4">CMP/dCMP-type deaminase domain-containing protein</fullName>
    </recommendedName>
</protein>
<gene>
    <name evidence="2" type="ORF">SAMN06295970_10525</name>
</gene>
<evidence type="ECO:0000256" key="1">
    <source>
        <dbReference type="SAM" id="MobiDB-lite"/>
    </source>
</evidence>
<accession>A0ABY1Q280</accession>
<dbReference type="EMBL" id="FXUL01000005">
    <property type="protein sequence ID" value="SMP57001.1"/>
    <property type="molecule type" value="Genomic_DNA"/>
</dbReference>
<dbReference type="Proteomes" id="UP001158049">
    <property type="component" value="Unassembled WGS sequence"/>
</dbReference>
<evidence type="ECO:0008006" key="4">
    <source>
        <dbReference type="Google" id="ProtNLM"/>
    </source>
</evidence>
<keyword evidence="3" id="KW-1185">Reference proteome</keyword>
<reference evidence="2 3" key="1">
    <citation type="submission" date="2017-05" db="EMBL/GenBank/DDBJ databases">
        <authorList>
            <person name="Varghese N."/>
            <person name="Submissions S."/>
        </authorList>
    </citation>
    <scope>NUCLEOTIDE SEQUENCE [LARGE SCALE GENOMIC DNA]</scope>
    <source>
        <strain evidence="2 3">DSM 26001</strain>
    </source>
</reference>
<name>A0ABY1Q280_9BURK</name>
<feature type="region of interest" description="Disordered" evidence="1">
    <location>
        <begin position="371"/>
        <end position="415"/>
    </location>
</feature>
<comment type="caution">
    <text evidence="2">The sequence shown here is derived from an EMBL/GenBank/DDBJ whole genome shotgun (WGS) entry which is preliminary data.</text>
</comment>